<evidence type="ECO:0000313" key="1">
    <source>
        <dbReference type="EMBL" id="KAJ7644494.1"/>
    </source>
</evidence>
<accession>A0AAD7FXG6</accession>
<comment type="caution">
    <text evidence="1">The sequence shown here is derived from an EMBL/GenBank/DDBJ whole genome shotgun (WGS) entry which is preliminary data.</text>
</comment>
<reference evidence="1" key="1">
    <citation type="submission" date="2023-03" db="EMBL/GenBank/DDBJ databases">
        <title>Massive genome expansion in bonnet fungi (Mycena s.s.) driven by repeated elements and novel gene families across ecological guilds.</title>
        <authorList>
            <consortium name="Lawrence Berkeley National Laboratory"/>
            <person name="Harder C.B."/>
            <person name="Miyauchi S."/>
            <person name="Viragh M."/>
            <person name="Kuo A."/>
            <person name="Thoen E."/>
            <person name="Andreopoulos B."/>
            <person name="Lu D."/>
            <person name="Skrede I."/>
            <person name="Drula E."/>
            <person name="Henrissat B."/>
            <person name="Morin E."/>
            <person name="Kohler A."/>
            <person name="Barry K."/>
            <person name="LaButti K."/>
            <person name="Morin E."/>
            <person name="Salamov A."/>
            <person name="Lipzen A."/>
            <person name="Mereny Z."/>
            <person name="Hegedus B."/>
            <person name="Baldrian P."/>
            <person name="Stursova M."/>
            <person name="Weitz H."/>
            <person name="Taylor A."/>
            <person name="Grigoriev I.V."/>
            <person name="Nagy L.G."/>
            <person name="Martin F."/>
            <person name="Kauserud H."/>
        </authorList>
    </citation>
    <scope>NUCLEOTIDE SEQUENCE</scope>
    <source>
        <strain evidence="1">9284</strain>
    </source>
</reference>
<proteinExistence type="predicted"/>
<protein>
    <submittedName>
        <fullName evidence="1">Uncharacterized protein</fullName>
    </submittedName>
</protein>
<organism evidence="1 2">
    <name type="scientific">Roridomyces roridus</name>
    <dbReference type="NCBI Taxonomy" id="1738132"/>
    <lineage>
        <taxon>Eukaryota</taxon>
        <taxon>Fungi</taxon>
        <taxon>Dikarya</taxon>
        <taxon>Basidiomycota</taxon>
        <taxon>Agaricomycotina</taxon>
        <taxon>Agaricomycetes</taxon>
        <taxon>Agaricomycetidae</taxon>
        <taxon>Agaricales</taxon>
        <taxon>Marasmiineae</taxon>
        <taxon>Mycenaceae</taxon>
        <taxon>Roridomyces</taxon>
    </lineage>
</organism>
<gene>
    <name evidence="1" type="ORF">FB45DRAFT_1021259</name>
</gene>
<sequence>MGARNGVVEIKSSNETDQEVKDALHKLHDLRAQGLRVDIRSDFESLSAGNIDSKIIEIIHAEDDF</sequence>
<dbReference type="AlphaFoldDB" id="A0AAD7FXG6"/>
<dbReference type="Proteomes" id="UP001221142">
    <property type="component" value="Unassembled WGS sequence"/>
</dbReference>
<dbReference type="EMBL" id="JARKIF010000003">
    <property type="protein sequence ID" value="KAJ7644494.1"/>
    <property type="molecule type" value="Genomic_DNA"/>
</dbReference>
<evidence type="ECO:0000313" key="2">
    <source>
        <dbReference type="Proteomes" id="UP001221142"/>
    </source>
</evidence>
<name>A0AAD7FXG6_9AGAR</name>
<keyword evidence="2" id="KW-1185">Reference proteome</keyword>